<dbReference type="AlphaFoldDB" id="A0A177A9M0"/>
<feature type="repeat" description="RCC1" evidence="3">
    <location>
        <begin position="392"/>
        <end position="448"/>
    </location>
</feature>
<keyword evidence="2" id="KW-0677">Repeat</keyword>
<feature type="repeat" description="RCC1" evidence="3">
    <location>
        <begin position="284"/>
        <end position="336"/>
    </location>
</feature>
<dbReference type="RefSeq" id="XP_024323377.1">
    <property type="nucleotide sequence ID" value="XM_024469017.1"/>
</dbReference>
<dbReference type="EMBL" id="KV441398">
    <property type="protein sequence ID" value="OAF58092.1"/>
    <property type="molecule type" value="Genomic_DNA"/>
</dbReference>
<dbReference type="eggNOG" id="KOG1426">
    <property type="taxonomic scope" value="Eukaryota"/>
</dbReference>
<evidence type="ECO:0000256" key="4">
    <source>
        <dbReference type="SAM" id="MobiDB-lite"/>
    </source>
</evidence>
<evidence type="ECO:0000256" key="3">
    <source>
        <dbReference type="PROSITE-ProRule" id="PRU00235"/>
    </source>
</evidence>
<dbReference type="PANTHER" id="PTHR45982:SF1">
    <property type="entry name" value="REGULATOR OF CHROMOSOME CONDENSATION"/>
    <property type="match status" value="1"/>
</dbReference>
<feature type="compositionally biased region" description="Acidic residues" evidence="4">
    <location>
        <begin position="232"/>
        <end position="245"/>
    </location>
</feature>
<dbReference type="InterPro" id="IPR009091">
    <property type="entry name" value="RCC1/BLIP-II"/>
</dbReference>
<protein>
    <recommendedName>
        <fullName evidence="5">RCC1-like domain-containing protein</fullName>
    </recommendedName>
</protein>
<evidence type="ECO:0000256" key="2">
    <source>
        <dbReference type="ARBA" id="ARBA00022737"/>
    </source>
</evidence>
<dbReference type="OrthoDB" id="61110at2759"/>
<evidence type="ECO:0000256" key="1">
    <source>
        <dbReference type="ARBA" id="ARBA00022658"/>
    </source>
</evidence>
<feature type="repeat" description="RCC1" evidence="3">
    <location>
        <begin position="143"/>
        <end position="203"/>
    </location>
</feature>
<feature type="domain" description="RCC1-like" evidence="5">
    <location>
        <begin position="144"/>
        <end position="561"/>
    </location>
</feature>
<keyword evidence="1" id="KW-0344">Guanine-nucleotide releasing factor</keyword>
<feature type="repeat" description="RCC1" evidence="3">
    <location>
        <begin position="449"/>
        <end position="512"/>
    </location>
</feature>
<accession>A0A177A9M0</accession>
<dbReference type="PRINTS" id="PR00633">
    <property type="entry name" value="RCCNDNSATION"/>
</dbReference>
<name>A0A177A9M0_9PEZI</name>
<dbReference type="VEuPathDB" id="FungiDB:GMDG_03677"/>
<dbReference type="PROSITE" id="PS00626">
    <property type="entry name" value="RCC1_2"/>
    <property type="match status" value="2"/>
</dbReference>
<evidence type="ECO:0000259" key="5">
    <source>
        <dbReference type="Pfam" id="PF25390"/>
    </source>
</evidence>
<dbReference type="Proteomes" id="UP000077154">
    <property type="component" value="Unassembled WGS sequence"/>
</dbReference>
<organism evidence="6">
    <name type="scientific">Pseudogymnoascus destructans</name>
    <dbReference type="NCBI Taxonomy" id="655981"/>
    <lineage>
        <taxon>Eukaryota</taxon>
        <taxon>Fungi</taxon>
        <taxon>Dikarya</taxon>
        <taxon>Ascomycota</taxon>
        <taxon>Pezizomycotina</taxon>
        <taxon>Leotiomycetes</taxon>
        <taxon>Thelebolales</taxon>
        <taxon>Thelebolaceae</taxon>
        <taxon>Pseudogymnoascus</taxon>
    </lineage>
</organism>
<dbReference type="PROSITE" id="PS00625">
    <property type="entry name" value="RCC1_1"/>
    <property type="match status" value="1"/>
</dbReference>
<feature type="compositionally biased region" description="Acidic residues" evidence="4">
    <location>
        <begin position="84"/>
        <end position="99"/>
    </location>
</feature>
<dbReference type="InterPro" id="IPR000408">
    <property type="entry name" value="Reg_chr_condens"/>
</dbReference>
<dbReference type="PANTHER" id="PTHR45982">
    <property type="entry name" value="REGULATOR OF CHROMOSOME CONDENSATION"/>
    <property type="match status" value="1"/>
</dbReference>
<feature type="region of interest" description="Disordered" evidence="4">
    <location>
        <begin position="1"/>
        <end position="133"/>
    </location>
</feature>
<feature type="compositionally biased region" description="Pro residues" evidence="4">
    <location>
        <begin position="115"/>
        <end position="125"/>
    </location>
</feature>
<dbReference type="Pfam" id="PF25390">
    <property type="entry name" value="WD40_RLD"/>
    <property type="match status" value="1"/>
</dbReference>
<dbReference type="GeneID" id="36288461"/>
<feature type="compositionally biased region" description="Basic and acidic residues" evidence="4">
    <location>
        <begin position="46"/>
        <end position="66"/>
    </location>
</feature>
<reference evidence="6" key="1">
    <citation type="submission" date="2016-03" db="EMBL/GenBank/DDBJ databases">
        <title>Updated assembly of Pseudogymnoascus destructans, the fungus causing white-nose syndrome of bats.</title>
        <authorList>
            <person name="Palmer J.M."/>
            <person name="Drees K.P."/>
            <person name="Foster J.T."/>
            <person name="Lindner D.L."/>
        </authorList>
    </citation>
    <scope>NUCLEOTIDE SEQUENCE [LARGE SCALE GENOMIC DNA]</scope>
    <source>
        <strain evidence="6">20631-21</strain>
    </source>
</reference>
<evidence type="ECO:0000313" key="6">
    <source>
        <dbReference type="EMBL" id="OAF58092.1"/>
    </source>
</evidence>
<feature type="region of interest" description="Disordered" evidence="4">
    <location>
        <begin position="222"/>
        <end position="259"/>
    </location>
</feature>
<dbReference type="Gene3D" id="2.130.10.30">
    <property type="entry name" value="Regulator of chromosome condensation 1/beta-lactamase-inhibitor protein II"/>
    <property type="match status" value="1"/>
</dbReference>
<gene>
    <name evidence="6" type="ORF">VC83_05395</name>
</gene>
<dbReference type="GO" id="GO:0005085">
    <property type="term" value="F:guanyl-nucleotide exchange factor activity"/>
    <property type="evidence" value="ECO:0007669"/>
    <property type="project" value="TreeGrafter"/>
</dbReference>
<dbReference type="InterPro" id="IPR058923">
    <property type="entry name" value="RCC1-like_dom"/>
</dbReference>
<feature type="repeat" description="RCC1" evidence="3">
    <location>
        <begin position="337"/>
        <end position="391"/>
    </location>
</feature>
<dbReference type="InterPro" id="IPR051553">
    <property type="entry name" value="Ran_GTPase-activating"/>
</dbReference>
<dbReference type="GO" id="GO:0005737">
    <property type="term" value="C:cytoplasm"/>
    <property type="evidence" value="ECO:0007669"/>
    <property type="project" value="TreeGrafter"/>
</dbReference>
<dbReference type="SUPFAM" id="SSF50985">
    <property type="entry name" value="RCC1/BLIP-II"/>
    <property type="match status" value="1"/>
</dbReference>
<sequence length="568" mass="60153">MAPKRKAAALVGEETASKKTRATPAARKIAVPKAAELKKATVAKKAAVEKKPVKKAVAEKKTEAAKPKKAAAKSKKAEPKKVEEEESSEEEEASEDEAAAEPKVAPKAKRAPKPKAAPKPAPAPAPKVVKFGPTINKAPTQKLDVYVFGEGTSGELGLGNKTIDNKKPIDVKRPRLNENLSASKVGVVQISVGGMHCAALTHDNKILTWGVNDQGALGRDTKWEGGLKDMDDGIDSGSESDDEDAMNPRESTPAAVDPKHFPEGIVFTQVCASDSATFVVTADGSVWGWGTFRSNDGILGFTPEIMVQNTPMKIPELKKITTLSAGANHILALDAKNNVWAWGSGQQNQLGRRVVERTRTGGLIPREFGLPRGRIEQVATGAYHSFAVSKDGRVWAWGLNNFGECGIVEGAGEDNAVIPKPTVVTELKPYNIKEITGGGHHSIACTDKGELLAWGRSDGGQLGVDISKVPKEHITFDERENPRMVTVPVVVPGIKAATVAAGGDNSFAVDTEGKAYSWGFSANYQTGQGSDDDVDIATHIDNTAVRGKKLNFAGAGGQFSILTAPADI</sequence>
<dbReference type="PROSITE" id="PS50012">
    <property type="entry name" value="RCC1_3"/>
    <property type="match status" value="5"/>
</dbReference>
<feature type="compositionally biased region" description="Basic and acidic residues" evidence="4">
    <location>
        <begin position="222"/>
        <end position="231"/>
    </location>
</feature>
<proteinExistence type="predicted"/>